<gene>
    <name evidence="2" type="ORF">OE88DRAFT_1808938</name>
</gene>
<feature type="chain" id="PRO_5023138863" evidence="1">
    <location>
        <begin position="16"/>
        <end position="207"/>
    </location>
</feature>
<protein>
    <submittedName>
        <fullName evidence="2">Uncharacterized protein</fullName>
    </submittedName>
</protein>
<keyword evidence="3" id="KW-1185">Reference proteome</keyword>
<evidence type="ECO:0000256" key="1">
    <source>
        <dbReference type="SAM" id="SignalP"/>
    </source>
</evidence>
<dbReference type="EMBL" id="ML213513">
    <property type="protein sequence ID" value="TFK50688.1"/>
    <property type="molecule type" value="Genomic_DNA"/>
</dbReference>
<evidence type="ECO:0000313" key="2">
    <source>
        <dbReference type="EMBL" id="TFK50688.1"/>
    </source>
</evidence>
<feature type="signal peptide" evidence="1">
    <location>
        <begin position="1"/>
        <end position="15"/>
    </location>
</feature>
<keyword evidence="1" id="KW-0732">Signal</keyword>
<reference evidence="2 3" key="1">
    <citation type="journal article" date="2019" name="Nat. Ecol. Evol.">
        <title>Megaphylogeny resolves global patterns of mushroom evolution.</title>
        <authorList>
            <person name="Varga T."/>
            <person name="Krizsan K."/>
            <person name="Foldi C."/>
            <person name="Dima B."/>
            <person name="Sanchez-Garcia M."/>
            <person name="Sanchez-Ramirez S."/>
            <person name="Szollosi G.J."/>
            <person name="Szarkandi J.G."/>
            <person name="Papp V."/>
            <person name="Albert L."/>
            <person name="Andreopoulos W."/>
            <person name="Angelini C."/>
            <person name="Antonin V."/>
            <person name="Barry K.W."/>
            <person name="Bougher N.L."/>
            <person name="Buchanan P."/>
            <person name="Buyck B."/>
            <person name="Bense V."/>
            <person name="Catcheside P."/>
            <person name="Chovatia M."/>
            <person name="Cooper J."/>
            <person name="Damon W."/>
            <person name="Desjardin D."/>
            <person name="Finy P."/>
            <person name="Geml J."/>
            <person name="Haridas S."/>
            <person name="Hughes K."/>
            <person name="Justo A."/>
            <person name="Karasinski D."/>
            <person name="Kautmanova I."/>
            <person name="Kiss B."/>
            <person name="Kocsube S."/>
            <person name="Kotiranta H."/>
            <person name="LaButti K.M."/>
            <person name="Lechner B.E."/>
            <person name="Liimatainen K."/>
            <person name="Lipzen A."/>
            <person name="Lukacs Z."/>
            <person name="Mihaltcheva S."/>
            <person name="Morgado L.N."/>
            <person name="Niskanen T."/>
            <person name="Noordeloos M.E."/>
            <person name="Ohm R.A."/>
            <person name="Ortiz-Santana B."/>
            <person name="Ovrebo C."/>
            <person name="Racz N."/>
            <person name="Riley R."/>
            <person name="Savchenko A."/>
            <person name="Shiryaev A."/>
            <person name="Soop K."/>
            <person name="Spirin V."/>
            <person name="Szebenyi C."/>
            <person name="Tomsovsky M."/>
            <person name="Tulloss R.E."/>
            <person name="Uehling J."/>
            <person name="Grigoriev I.V."/>
            <person name="Vagvolgyi C."/>
            <person name="Papp T."/>
            <person name="Martin F.M."/>
            <person name="Miettinen O."/>
            <person name="Hibbett D.S."/>
            <person name="Nagy L.G."/>
        </authorList>
    </citation>
    <scope>NUCLEOTIDE SEQUENCE [LARGE SCALE GENOMIC DNA]</scope>
    <source>
        <strain evidence="2 3">OMC1185</strain>
    </source>
</reference>
<dbReference type="Proteomes" id="UP000305948">
    <property type="component" value="Unassembled WGS sequence"/>
</dbReference>
<accession>A0A5C3N3K1</accession>
<proteinExistence type="predicted"/>
<dbReference type="OrthoDB" id="2844016at2759"/>
<sequence length="207" mass="21193">MFALLALAAAPLVAASLKTRQSSGAWCDGLGGAAYDVAYNFTLEAHNTSTDSVGTQIVLSPASDGAGAGIFRVATYDTEPSTIGSFPNFTLIHGALRANEPSAPDCAPMSLGADAGAPVSFSGNCSAPATPAQVFCAIPSTSNAHYDLPILALNTHEDLFSICRESASANSSSTIAKDILVYDATTGNDAYDHDSCYAVTLHMAGSY</sequence>
<organism evidence="2 3">
    <name type="scientific">Heliocybe sulcata</name>
    <dbReference type="NCBI Taxonomy" id="5364"/>
    <lineage>
        <taxon>Eukaryota</taxon>
        <taxon>Fungi</taxon>
        <taxon>Dikarya</taxon>
        <taxon>Basidiomycota</taxon>
        <taxon>Agaricomycotina</taxon>
        <taxon>Agaricomycetes</taxon>
        <taxon>Gloeophyllales</taxon>
        <taxon>Gloeophyllaceae</taxon>
        <taxon>Heliocybe</taxon>
    </lineage>
</organism>
<name>A0A5C3N3K1_9AGAM</name>
<dbReference type="AlphaFoldDB" id="A0A5C3N3K1"/>
<evidence type="ECO:0000313" key="3">
    <source>
        <dbReference type="Proteomes" id="UP000305948"/>
    </source>
</evidence>